<comment type="caution">
    <text evidence="2">The sequence shown here is derived from an EMBL/GenBank/DDBJ whole genome shotgun (WGS) entry which is preliminary data.</text>
</comment>
<dbReference type="RefSeq" id="WP_344972466.1">
    <property type="nucleotide sequence ID" value="NZ_BAABDD010000014.1"/>
</dbReference>
<evidence type="ECO:0000256" key="1">
    <source>
        <dbReference type="SAM" id="MobiDB-lite"/>
    </source>
</evidence>
<organism evidence="2 3">
    <name type="scientific">Salinactinospora qingdaonensis</name>
    <dbReference type="NCBI Taxonomy" id="702744"/>
    <lineage>
        <taxon>Bacteria</taxon>
        <taxon>Bacillati</taxon>
        <taxon>Actinomycetota</taxon>
        <taxon>Actinomycetes</taxon>
        <taxon>Streptosporangiales</taxon>
        <taxon>Nocardiopsidaceae</taxon>
        <taxon>Salinactinospora</taxon>
    </lineage>
</organism>
<feature type="region of interest" description="Disordered" evidence="1">
    <location>
        <begin position="1"/>
        <end position="20"/>
    </location>
</feature>
<keyword evidence="3" id="KW-1185">Reference proteome</keyword>
<accession>A0ABP7FW73</accession>
<feature type="compositionally biased region" description="Polar residues" evidence="1">
    <location>
        <begin position="1"/>
        <end position="12"/>
    </location>
</feature>
<gene>
    <name evidence="2" type="ORF">GCM10022402_31420</name>
</gene>
<sequence length="86" mass="9688">MDRPSLDSTSVYHDSAEDEGAVPEGRVRAFYLDVYDDDRDDYVHAWFGAVLSDGSGIARGMDGTGLYSFIDIERFADRQDGEIVWF</sequence>
<dbReference type="Proteomes" id="UP001500908">
    <property type="component" value="Unassembled WGS sequence"/>
</dbReference>
<evidence type="ECO:0000313" key="3">
    <source>
        <dbReference type="Proteomes" id="UP001500908"/>
    </source>
</evidence>
<proteinExistence type="predicted"/>
<protein>
    <submittedName>
        <fullName evidence="2">Uncharacterized protein</fullName>
    </submittedName>
</protein>
<evidence type="ECO:0000313" key="2">
    <source>
        <dbReference type="EMBL" id="GAA3749977.1"/>
    </source>
</evidence>
<reference evidence="3" key="1">
    <citation type="journal article" date="2019" name="Int. J. Syst. Evol. Microbiol.">
        <title>The Global Catalogue of Microorganisms (GCM) 10K type strain sequencing project: providing services to taxonomists for standard genome sequencing and annotation.</title>
        <authorList>
            <consortium name="The Broad Institute Genomics Platform"/>
            <consortium name="The Broad Institute Genome Sequencing Center for Infectious Disease"/>
            <person name="Wu L."/>
            <person name="Ma J."/>
        </authorList>
    </citation>
    <scope>NUCLEOTIDE SEQUENCE [LARGE SCALE GENOMIC DNA]</scope>
    <source>
        <strain evidence="3">JCM 17137</strain>
    </source>
</reference>
<name>A0ABP7FW73_9ACTN</name>
<dbReference type="EMBL" id="BAABDD010000014">
    <property type="protein sequence ID" value="GAA3749977.1"/>
    <property type="molecule type" value="Genomic_DNA"/>
</dbReference>